<evidence type="ECO:0000256" key="2">
    <source>
        <dbReference type="ARBA" id="ARBA00022679"/>
    </source>
</evidence>
<dbReference type="GO" id="GO:0005829">
    <property type="term" value="C:cytosol"/>
    <property type="evidence" value="ECO:0007669"/>
    <property type="project" value="TreeGrafter"/>
</dbReference>
<dbReference type="GO" id="GO:0006633">
    <property type="term" value="P:fatty acid biosynthetic process"/>
    <property type="evidence" value="ECO:0007669"/>
    <property type="project" value="TreeGrafter"/>
</dbReference>
<dbReference type="EMBL" id="JAGSMN010001838">
    <property type="protein sequence ID" value="MBR7678778.1"/>
    <property type="molecule type" value="Genomic_DNA"/>
</dbReference>
<evidence type="ECO:0000259" key="6">
    <source>
        <dbReference type="SMART" id="SM00827"/>
    </source>
</evidence>
<comment type="caution">
    <text evidence="7">The sequence shown here is derived from an EMBL/GenBank/DDBJ whole genome shotgun (WGS) entry which is preliminary data.</text>
</comment>
<dbReference type="Proteomes" id="UP000675554">
    <property type="component" value="Unassembled WGS sequence"/>
</dbReference>
<dbReference type="AlphaFoldDB" id="A0A8T4J4W9"/>
<dbReference type="InterPro" id="IPR001227">
    <property type="entry name" value="Ac_transferase_dom_sf"/>
</dbReference>
<organism evidence="7 8">
    <name type="scientific">Streptomyces daliensis</name>
    <dbReference type="NCBI Taxonomy" id="299421"/>
    <lineage>
        <taxon>Bacteria</taxon>
        <taxon>Bacillati</taxon>
        <taxon>Actinomycetota</taxon>
        <taxon>Actinomycetes</taxon>
        <taxon>Kitasatosporales</taxon>
        <taxon>Streptomycetaceae</taxon>
        <taxon>Streptomyces</taxon>
    </lineage>
</organism>
<evidence type="ECO:0000256" key="4">
    <source>
        <dbReference type="ARBA" id="ARBA00048462"/>
    </source>
</evidence>
<feature type="region of interest" description="Disordered" evidence="5">
    <location>
        <begin position="277"/>
        <end position="298"/>
    </location>
</feature>
<accession>A0A8T4J4W9</accession>
<dbReference type="InterPro" id="IPR016035">
    <property type="entry name" value="Acyl_Trfase/lysoPLipase"/>
</dbReference>
<evidence type="ECO:0000313" key="8">
    <source>
        <dbReference type="Proteomes" id="UP000675554"/>
    </source>
</evidence>
<feature type="region of interest" description="Disordered" evidence="5">
    <location>
        <begin position="44"/>
        <end position="70"/>
    </location>
</feature>
<sequence>MSIAFLFPGHGSQRRGMLHRLPDTTASATVLAEADLALRNAGVGPGAGTATGPGAATGRGSGAGGGSGSGDGPVLDLSGGIAELDTAEALEKSPVALHLALLIAGVAGARAMTEDEGVPPGLVVGHGVGAFAAGVTCGVLTFEEALRAVRLRGELLERGEEPGGILPIRLAQHLATVRRRPQTVPYLSGFYGRVLREDANAVFDDMARCAVGPPRWDESVAAMAAEGVDCCVEMPPGRALSERLAGGAPGIRAVSVEEWGIAEAGELARAVAGIADPSGAGEGMTEEDWGPDGPIPAG</sequence>
<name>A0A8T4J4W9_9ACTN</name>
<reference evidence="7" key="1">
    <citation type="submission" date="2021-04" db="EMBL/GenBank/DDBJ databases">
        <title>Sequencing of actinobacteria type strains.</title>
        <authorList>
            <person name="Nguyen G.-S."/>
            <person name="Wentzel A."/>
        </authorList>
    </citation>
    <scope>NUCLEOTIDE SEQUENCE</scope>
    <source>
        <strain evidence="7">DSM 42095</strain>
    </source>
</reference>
<dbReference type="PANTHER" id="PTHR42681:SF1">
    <property type="entry name" value="MALONYL-COA-ACYL CARRIER PROTEIN TRANSACYLASE, MITOCHONDRIAL"/>
    <property type="match status" value="1"/>
</dbReference>
<evidence type="ECO:0000256" key="3">
    <source>
        <dbReference type="ARBA" id="ARBA00023315"/>
    </source>
</evidence>
<gene>
    <name evidence="7" type="ORF">KDA82_38685</name>
</gene>
<dbReference type="InterPro" id="IPR050858">
    <property type="entry name" value="Mal-CoA-ACP_Trans/PKS_FabD"/>
</dbReference>
<dbReference type="SMART" id="SM00827">
    <property type="entry name" value="PKS_AT"/>
    <property type="match status" value="1"/>
</dbReference>
<evidence type="ECO:0000256" key="5">
    <source>
        <dbReference type="SAM" id="MobiDB-lite"/>
    </source>
</evidence>
<protein>
    <recommendedName>
        <fullName evidence="1">[acyl-carrier-protein] S-malonyltransferase</fullName>
        <ecNumber evidence="1">2.3.1.39</ecNumber>
    </recommendedName>
</protein>
<evidence type="ECO:0000256" key="1">
    <source>
        <dbReference type="ARBA" id="ARBA00013258"/>
    </source>
</evidence>
<dbReference type="PANTHER" id="PTHR42681">
    <property type="entry name" value="MALONYL-COA-ACYL CARRIER PROTEIN TRANSACYLASE, MITOCHONDRIAL"/>
    <property type="match status" value="1"/>
</dbReference>
<keyword evidence="3 7" id="KW-0012">Acyltransferase</keyword>
<feature type="domain" description="Malonyl-CoA:ACP transacylase (MAT)" evidence="6">
    <location>
        <begin position="6"/>
        <end position="259"/>
    </location>
</feature>
<dbReference type="SUPFAM" id="SSF52151">
    <property type="entry name" value="FabD/lysophospholipase-like"/>
    <property type="match status" value="1"/>
</dbReference>
<dbReference type="Pfam" id="PF00698">
    <property type="entry name" value="Acyl_transf_1"/>
    <property type="match status" value="1"/>
</dbReference>
<evidence type="ECO:0000313" key="7">
    <source>
        <dbReference type="EMBL" id="MBR7678778.1"/>
    </source>
</evidence>
<dbReference type="Gene3D" id="3.40.366.10">
    <property type="entry name" value="Malonyl-Coenzyme A Acyl Carrier Protein, domain 2"/>
    <property type="match status" value="1"/>
</dbReference>
<dbReference type="EC" id="2.3.1.39" evidence="1"/>
<keyword evidence="8" id="KW-1185">Reference proteome</keyword>
<keyword evidence="2" id="KW-0808">Transferase</keyword>
<dbReference type="GO" id="GO:0004314">
    <property type="term" value="F:[acyl-carrier-protein] S-malonyltransferase activity"/>
    <property type="evidence" value="ECO:0007669"/>
    <property type="project" value="UniProtKB-EC"/>
</dbReference>
<proteinExistence type="predicted"/>
<dbReference type="InterPro" id="IPR014043">
    <property type="entry name" value="Acyl_transferase_dom"/>
</dbReference>
<comment type="catalytic activity">
    <reaction evidence="4">
        <text>holo-[ACP] + malonyl-CoA = malonyl-[ACP] + CoA</text>
        <dbReference type="Rhea" id="RHEA:41792"/>
        <dbReference type="Rhea" id="RHEA-COMP:9623"/>
        <dbReference type="Rhea" id="RHEA-COMP:9685"/>
        <dbReference type="ChEBI" id="CHEBI:57287"/>
        <dbReference type="ChEBI" id="CHEBI:57384"/>
        <dbReference type="ChEBI" id="CHEBI:64479"/>
        <dbReference type="ChEBI" id="CHEBI:78449"/>
        <dbReference type="EC" id="2.3.1.39"/>
    </reaction>
</comment>
<feature type="non-terminal residue" evidence="7">
    <location>
        <position position="298"/>
    </location>
</feature>